<proteinExistence type="inferred from homology"/>
<dbReference type="SUPFAM" id="SSF47565">
    <property type="entry name" value="Insect pheromone/odorant-binding proteins"/>
    <property type="match status" value="1"/>
</dbReference>
<dbReference type="AlphaFoldDB" id="A0A834I6B9"/>
<evidence type="ECO:0000256" key="4">
    <source>
        <dbReference type="ARBA" id="ARBA00022729"/>
    </source>
</evidence>
<keyword evidence="4 7" id="KW-0732">Signal</keyword>
<evidence type="ECO:0000313" key="8">
    <source>
        <dbReference type="EMBL" id="KAF7272393.1"/>
    </source>
</evidence>
<evidence type="ECO:0000256" key="3">
    <source>
        <dbReference type="ARBA" id="ARBA00022525"/>
    </source>
</evidence>
<dbReference type="InterPro" id="IPR036728">
    <property type="entry name" value="PBP_GOBP_sf"/>
</dbReference>
<comment type="subcellular location">
    <subcellularLocation>
        <location evidence="1">Secreted</location>
    </subcellularLocation>
</comment>
<dbReference type="EMBL" id="JAACXV010013771">
    <property type="protein sequence ID" value="KAF7272393.1"/>
    <property type="molecule type" value="Genomic_DNA"/>
</dbReference>
<dbReference type="FunFam" id="1.10.238.20:FF:000001">
    <property type="entry name" value="General odorant-binding protein lush"/>
    <property type="match status" value="1"/>
</dbReference>
<name>A0A834I6B9_RHYFE</name>
<evidence type="ECO:0000256" key="7">
    <source>
        <dbReference type="SAM" id="SignalP"/>
    </source>
</evidence>
<comment type="caution">
    <text evidence="8">The sequence shown here is derived from an EMBL/GenBank/DDBJ whole genome shotgun (WGS) entry which is preliminary data.</text>
</comment>
<comment type="similarity">
    <text evidence="2">Belongs to the PBP/GOBP family.</text>
</comment>
<evidence type="ECO:0000256" key="2">
    <source>
        <dbReference type="ARBA" id="ARBA00008098"/>
    </source>
</evidence>
<dbReference type="GO" id="GO:0007608">
    <property type="term" value="P:sensory perception of smell"/>
    <property type="evidence" value="ECO:0007669"/>
    <property type="project" value="TreeGrafter"/>
</dbReference>
<keyword evidence="5" id="KW-0325">Glycoprotein</keyword>
<accession>A0A834I6B9</accession>
<dbReference type="Pfam" id="PF01395">
    <property type="entry name" value="PBP_GOBP"/>
    <property type="match status" value="1"/>
</dbReference>
<dbReference type="GO" id="GO:0005615">
    <property type="term" value="C:extracellular space"/>
    <property type="evidence" value="ECO:0007669"/>
    <property type="project" value="TreeGrafter"/>
</dbReference>
<gene>
    <name evidence="8" type="ORF">GWI33_014820</name>
</gene>
<dbReference type="OrthoDB" id="8194670at2759"/>
<dbReference type="PANTHER" id="PTHR11857">
    <property type="entry name" value="ODORANT BINDING PROTEIN-RELATED"/>
    <property type="match status" value="1"/>
</dbReference>
<organism evidence="8 9">
    <name type="scientific">Rhynchophorus ferrugineus</name>
    <name type="common">Red palm weevil</name>
    <name type="synonym">Curculio ferrugineus</name>
    <dbReference type="NCBI Taxonomy" id="354439"/>
    <lineage>
        <taxon>Eukaryota</taxon>
        <taxon>Metazoa</taxon>
        <taxon>Ecdysozoa</taxon>
        <taxon>Arthropoda</taxon>
        <taxon>Hexapoda</taxon>
        <taxon>Insecta</taxon>
        <taxon>Pterygota</taxon>
        <taxon>Neoptera</taxon>
        <taxon>Endopterygota</taxon>
        <taxon>Coleoptera</taxon>
        <taxon>Polyphaga</taxon>
        <taxon>Cucujiformia</taxon>
        <taxon>Curculionidae</taxon>
        <taxon>Dryophthorinae</taxon>
        <taxon>Rhynchophorus</taxon>
    </lineage>
</organism>
<dbReference type="InterPro" id="IPR006170">
    <property type="entry name" value="PBP/GOBP"/>
</dbReference>
<keyword evidence="9" id="KW-1185">Reference proteome</keyword>
<dbReference type="CDD" id="cd23992">
    <property type="entry name" value="PBP_GOBP"/>
    <property type="match status" value="1"/>
</dbReference>
<feature type="chain" id="PRO_5032364352" evidence="7">
    <location>
        <begin position="20"/>
        <end position="136"/>
    </location>
</feature>
<comment type="function">
    <text evidence="6">May be a carrier protein for lipids.</text>
</comment>
<dbReference type="Gene3D" id="1.10.238.20">
    <property type="entry name" value="Pheromone/general odorant binding protein domain"/>
    <property type="match status" value="1"/>
</dbReference>
<reference evidence="8" key="1">
    <citation type="submission" date="2020-08" db="EMBL/GenBank/DDBJ databases">
        <title>Genome sequencing and assembly of the red palm weevil Rhynchophorus ferrugineus.</title>
        <authorList>
            <person name="Dias G.B."/>
            <person name="Bergman C.M."/>
            <person name="Manee M."/>
        </authorList>
    </citation>
    <scope>NUCLEOTIDE SEQUENCE</scope>
    <source>
        <strain evidence="8">AA-2017</strain>
        <tissue evidence="8">Whole larva</tissue>
    </source>
</reference>
<dbReference type="PANTHER" id="PTHR11857:SF43">
    <property type="entry name" value="GEO07291P1-RELATED"/>
    <property type="match status" value="1"/>
</dbReference>
<evidence type="ECO:0000256" key="5">
    <source>
        <dbReference type="ARBA" id="ARBA00023180"/>
    </source>
</evidence>
<dbReference type="SMART" id="SM00708">
    <property type="entry name" value="PhBP"/>
    <property type="match status" value="1"/>
</dbReference>
<protein>
    <submittedName>
        <fullName evidence="8">Uncharacterized protein</fullName>
    </submittedName>
</protein>
<dbReference type="Proteomes" id="UP000625711">
    <property type="component" value="Unassembled WGS sequence"/>
</dbReference>
<evidence type="ECO:0000256" key="1">
    <source>
        <dbReference type="ARBA" id="ARBA00004613"/>
    </source>
</evidence>
<keyword evidence="3" id="KW-0964">Secreted</keyword>
<sequence>MKLFLLCITFLGLSFYTMADLSAEQKQKVVGYGRECIAETGVEKELVSKVRQGSFSDDPKLKAFAFCLSKKIGLQNASGDVQADVLKQKLASIVNNADSINNLIFACVQKKATPEETAFHTFVCYYENTPNHVSIF</sequence>
<evidence type="ECO:0000256" key="6">
    <source>
        <dbReference type="ARBA" id="ARBA00056866"/>
    </source>
</evidence>
<evidence type="ECO:0000313" key="9">
    <source>
        <dbReference type="Proteomes" id="UP000625711"/>
    </source>
</evidence>
<feature type="signal peptide" evidence="7">
    <location>
        <begin position="1"/>
        <end position="19"/>
    </location>
</feature>
<dbReference type="GO" id="GO:0005549">
    <property type="term" value="F:odorant binding"/>
    <property type="evidence" value="ECO:0007669"/>
    <property type="project" value="InterPro"/>
</dbReference>